<evidence type="ECO:0000256" key="7">
    <source>
        <dbReference type="SAM" id="Phobius"/>
    </source>
</evidence>
<gene>
    <name evidence="8" type="ORF">IAD15_00925</name>
</gene>
<reference evidence="8" key="1">
    <citation type="submission" date="2020-10" db="EMBL/GenBank/DDBJ databases">
        <authorList>
            <person name="Gilroy R."/>
        </authorList>
    </citation>
    <scope>NUCLEOTIDE SEQUENCE</scope>
    <source>
        <strain evidence="8">CHK195-11698</strain>
    </source>
</reference>
<keyword evidence="4 7" id="KW-0472">Membrane</keyword>
<proteinExistence type="predicted"/>
<evidence type="ECO:0000256" key="6">
    <source>
        <dbReference type="SAM" id="Coils"/>
    </source>
</evidence>
<evidence type="ECO:0000313" key="9">
    <source>
        <dbReference type="Proteomes" id="UP000824175"/>
    </source>
</evidence>
<dbReference type="Proteomes" id="UP000824175">
    <property type="component" value="Unassembled WGS sequence"/>
</dbReference>
<evidence type="ECO:0008006" key="10">
    <source>
        <dbReference type="Google" id="ProtNLM"/>
    </source>
</evidence>
<dbReference type="EMBL" id="DVMJ01000007">
    <property type="protein sequence ID" value="HIU12626.1"/>
    <property type="molecule type" value="Genomic_DNA"/>
</dbReference>
<sequence length="580" mass="67539">MNFEELINRIGTRNLVIGAVVLVIVILCLIFWRTYRLKKRRKEIMAIENRLSAIKSLPIQYRLGRVQNIAKNTPELMDQYNAFEARYTQLVSTQKDEISLLLNEIDEKLYFGKMYKVSGKLVKLHDLMDQFEKDAKELLAEIEKVTEIENVQRLQIIRVKEKYRDVQAAYENSRYKLDDAIPGISELNEQIDKDFVTLEDMMNSQRFDEAKKQCDLIDQKIDFLSANIRDLPTYLSLASSYIPTEIEKIQKRILDLKSKGYSLVRIDAENRVIAMQDNLQKALDDIQNLDISEVGEILNHITEEISKLNDEFELEEAAQNEFNKIYEDIFKRVNELNQNYSYATEELEKLKKLYVIEDQGMDITAEAHALAGMLEQMAALKDLINSQEFSYQEVVEKLKDLDSQGEAFQKKLQVFFAKRDEMYLTEKRALDELENINIVLLEIKSQIKNKQLPMINESYKDYIADSYKKANEIRFLCKSRPIILENLTNQVDTARDIIYKLYNNIHNLIVTADMVEEAIVYGNRYRSSFLEVNTELTKAEVLYRNGEYTKALSTAVDIIEKIKPGSYEKLVKKNNASAAQ</sequence>
<dbReference type="GO" id="GO:0000921">
    <property type="term" value="P:septin ring assembly"/>
    <property type="evidence" value="ECO:0007669"/>
    <property type="project" value="InterPro"/>
</dbReference>
<dbReference type="GO" id="GO:0005940">
    <property type="term" value="C:septin ring"/>
    <property type="evidence" value="ECO:0007669"/>
    <property type="project" value="InterPro"/>
</dbReference>
<keyword evidence="5" id="KW-0131">Cell cycle</keyword>
<dbReference type="InterPro" id="IPR010379">
    <property type="entry name" value="EzrA"/>
</dbReference>
<feature type="coiled-coil region" evidence="6">
    <location>
        <begin position="121"/>
        <end position="148"/>
    </location>
</feature>
<dbReference type="GO" id="GO:0000917">
    <property type="term" value="P:division septum assembly"/>
    <property type="evidence" value="ECO:0007669"/>
    <property type="project" value="UniProtKB-KW"/>
</dbReference>
<evidence type="ECO:0000256" key="2">
    <source>
        <dbReference type="ARBA" id="ARBA00022692"/>
    </source>
</evidence>
<evidence type="ECO:0000256" key="1">
    <source>
        <dbReference type="ARBA" id="ARBA00004162"/>
    </source>
</evidence>
<dbReference type="Pfam" id="PF06160">
    <property type="entry name" value="EzrA"/>
    <property type="match status" value="1"/>
</dbReference>
<evidence type="ECO:0000256" key="5">
    <source>
        <dbReference type="ARBA" id="ARBA00023210"/>
    </source>
</evidence>
<keyword evidence="2 7" id="KW-0812">Transmembrane</keyword>
<organism evidence="8 9">
    <name type="scientific">Candidatus Fimiplasma intestinipullorum</name>
    <dbReference type="NCBI Taxonomy" id="2840825"/>
    <lineage>
        <taxon>Bacteria</taxon>
        <taxon>Bacillati</taxon>
        <taxon>Bacillota</taxon>
        <taxon>Clostridia</taxon>
        <taxon>Eubacteriales</taxon>
        <taxon>Candidatus Fimiplasma</taxon>
    </lineage>
</organism>
<accession>A0A9D1L028</accession>
<protein>
    <recommendedName>
        <fullName evidence="10">Septation ring formation regulator EzrA</fullName>
    </recommendedName>
</protein>
<evidence type="ECO:0000256" key="3">
    <source>
        <dbReference type="ARBA" id="ARBA00022989"/>
    </source>
</evidence>
<keyword evidence="5" id="KW-0717">Septation</keyword>
<dbReference type="AlphaFoldDB" id="A0A9D1L028"/>
<keyword evidence="6" id="KW-0175">Coiled coil</keyword>
<name>A0A9D1L028_9FIRM</name>
<reference evidence="8" key="2">
    <citation type="journal article" date="2021" name="PeerJ">
        <title>Extensive microbial diversity within the chicken gut microbiome revealed by metagenomics and culture.</title>
        <authorList>
            <person name="Gilroy R."/>
            <person name="Ravi A."/>
            <person name="Getino M."/>
            <person name="Pursley I."/>
            <person name="Horton D.L."/>
            <person name="Alikhan N.F."/>
            <person name="Baker D."/>
            <person name="Gharbi K."/>
            <person name="Hall N."/>
            <person name="Watson M."/>
            <person name="Adriaenssens E.M."/>
            <person name="Foster-Nyarko E."/>
            <person name="Jarju S."/>
            <person name="Secka A."/>
            <person name="Antonio M."/>
            <person name="Oren A."/>
            <person name="Chaudhuri R.R."/>
            <person name="La Ragione R."/>
            <person name="Hildebrand F."/>
            <person name="Pallen M.J."/>
        </authorList>
    </citation>
    <scope>NUCLEOTIDE SEQUENCE</scope>
    <source>
        <strain evidence="8">CHK195-11698</strain>
    </source>
</reference>
<feature type="transmembrane region" description="Helical" evidence="7">
    <location>
        <begin position="15"/>
        <end position="35"/>
    </location>
</feature>
<keyword evidence="3 7" id="KW-1133">Transmembrane helix</keyword>
<evidence type="ECO:0000256" key="4">
    <source>
        <dbReference type="ARBA" id="ARBA00023136"/>
    </source>
</evidence>
<comment type="caution">
    <text evidence="8">The sequence shown here is derived from an EMBL/GenBank/DDBJ whole genome shotgun (WGS) entry which is preliminary data.</text>
</comment>
<comment type="subcellular location">
    <subcellularLocation>
        <location evidence="1">Cell membrane</location>
        <topology evidence="1">Single-pass membrane protein</topology>
    </subcellularLocation>
</comment>
<feature type="coiled-coil region" evidence="6">
    <location>
        <begin position="265"/>
        <end position="353"/>
    </location>
</feature>
<dbReference type="GO" id="GO:0005886">
    <property type="term" value="C:plasma membrane"/>
    <property type="evidence" value="ECO:0007669"/>
    <property type="project" value="UniProtKB-SubCell"/>
</dbReference>
<evidence type="ECO:0000313" key="8">
    <source>
        <dbReference type="EMBL" id="HIU12626.1"/>
    </source>
</evidence>
<keyword evidence="5" id="KW-0132">Cell division</keyword>